<dbReference type="Proteomes" id="UP000033047">
    <property type="component" value="Unassembled WGS sequence"/>
</dbReference>
<dbReference type="InterPro" id="IPR008969">
    <property type="entry name" value="CarboxyPept-like_regulatory"/>
</dbReference>
<dbReference type="NCBIfam" id="TIGR04056">
    <property type="entry name" value="OMP_RagA_SusC"/>
    <property type="match status" value="1"/>
</dbReference>
<dbReference type="NCBIfam" id="TIGR04057">
    <property type="entry name" value="SusC_RagA_signa"/>
    <property type="match status" value="1"/>
</dbReference>
<dbReference type="HOGENOM" id="CLU_004317_1_0_10"/>
<evidence type="ECO:0000313" key="7">
    <source>
        <dbReference type="Proteomes" id="UP000033047"/>
    </source>
</evidence>
<dbReference type="PATRIC" id="fig|927665.4.peg.1536"/>
<accession>A0A0F5JG98</accession>
<comment type="similarity">
    <text evidence="4">Belongs to the TonB-dependent receptor family.</text>
</comment>
<keyword evidence="2 4" id="KW-0472">Membrane</keyword>
<dbReference type="InterPro" id="IPR012910">
    <property type="entry name" value="Plug_dom"/>
</dbReference>
<dbReference type="Pfam" id="PF07660">
    <property type="entry name" value="STN"/>
    <property type="match status" value="1"/>
</dbReference>
<dbReference type="EMBL" id="AQHV01000010">
    <property type="protein sequence ID" value="KKB56851.1"/>
    <property type="molecule type" value="Genomic_DNA"/>
</dbReference>
<dbReference type="Pfam" id="PF07715">
    <property type="entry name" value="Plug"/>
    <property type="match status" value="1"/>
</dbReference>
<feature type="domain" description="Secretin/TonB short N-terminal" evidence="5">
    <location>
        <begin position="65"/>
        <end position="116"/>
    </location>
</feature>
<evidence type="ECO:0000256" key="2">
    <source>
        <dbReference type="ARBA" id="ARBA00023136"/>
    </source>
</evidence>
<comment type="subcellular location">
    <subcellularLocation>
        <location evidence="4">Cell outer membrane</location>
        <topology evidence="4">Multi-pass membrane protein</topology>
    </subcellularLocation>
</comment>
<gene>
    <name evidence="6" type="ORF">HMPREF1535_01503</name>
</gene>
<evidence type="ECO:0000256" key="3">
    <source>
        <dbReference type="ARBA" id="ARBA00023237"/>
    </source>
</evidence>
<dbReference type="Gene3D" id="2.60.40.1120">
    <property type="entry name" value="Carboxypeptidase-like, regulatory domain"/>
    <property type="match status" value="1"/>
</dbReference>
<evidence type="ECO:0000256" key="1">
    <source>
        <dbReference type="ARBA" id="ARBA00022448"/>
    </source>
</evidence>
<proteinExistence type="inferred from homology"/>
<dbReference type="SUPFAM" id="SSF49464">
    <property type="entry name" value="Carboxypeptidase regulatory domain-like"/>
    <property type="match status" value="1"/>
</dbReference>
<organism evidence="6 7">
    <name type="scientific">Parabacteroides goldsteinii DSM 19448 = WAL 12034</name>
    <dbReference type="NCBI Taxonomy" id="927665"/>
    <lineage>
        <taxon>Bacteria</taxon>
        <taxon>Pseudomonadati</taxon>
        <taxon>Bacteroidota</taxon>
        <taxon>Bacteroidia</taxon>
        <taxon>Bacteroidales</taxon>
        <taxon>Tannerellaceae</taxon>
        <taxon>Parabacteroides</taxon>
    </lineage>
</organism>
<dbReference type="FunFam" id="2.170.130.10:FF:000003">
    <property type="entry name" value="SusC/RagA family TonB-linked outer membrane protein"/>
    <property type="match status" value="1"/>
</dbReference>
<dbReference type="Pfam" id="PF13715">
    <property type="entry name" value="CarbopepD_reg_2"/>
    <property type="match status" value="1"/>
</dbReference>
<sequence length="1118" mass="125223">MVNKRFSNSWSIKYRIMKIAALFLILGINASLASSTYSQSATLSLKANNKTVQEIFSEIEKQSEYVFFYYDGILDVNRKVKLDITDQTVDIILNQLFTGTDNTYVIKDRQIFISKKKNTGLIGPLPLKAQDRSSFRGKVLDDLGEPLPGAAILVAGSTRGVTTDLDGSFELEVNKSDKLVISYLGMEDQEIVIGNQNDVVIRMKPKADELEEVTVVAYGKQKKASVIGAISTITSEQLQVPVAKLSTSLAGQMAGIVAIQRTGEPGAGADFWIRGISSFGANNTPLILVDGIERSMDLVDPEDIATFSILKDATATALYGVRGANGIVLITTKRGREAKPAINARVEYGISNPTVTPKMANASQWMDYYNDITLQGNGQLAYQPVEYDKHVNHTDPDLYPNVDWWDTTFRNISNNIRANVNVSGGGKSVRYYVAGSFYSENGIFKPVKNPQYDPQVGYKKINFRANVDINVTRLTELSLSLSNQYEIKNRLGVAMESVYNNTLAVPSVAVVPVFSDGSLSRPIVGTNPYLDLNYTGYSADFWNNAQSLISLTQDFSFITPGLKGNAKFSWDARNESTLDKRKSPVTYDALGRDKEGNLILHQNRDGNDFLSLARSNRGAQTWNFETSLTYDQVFNDDHRVNGLFLFNIREYTNNFPTDYIAAFANRNIGIAGRAAYSFRDKYFAEFNFGYNGSENFAPGKRFGFFPSGALGYMISNEDFWKPLSSVISLLKIKGSYGEIGNDKIGGDRRFAYNTEMQYTGGWNFGRDQAKWIRGIATGHPGNPNVSWETAKKTDVGFELGLFHRIKLSADYFKEKREGIYIQQQSIPSVVGINVTQYVNLGKMQNQGIDMTLEYEQQVNDELYISGRGNFTFNRNKVLYDDKPSQQWPYLNDVGFPMDQHRGLVAIGLFESEKDIANSPTQTFGPVRPGDIKYRDIDGNGIIDSNDRVPMGYTTIPEINYGFGVSLRWRRFDLSVFFQGATHVGRMIGGSQVYGSDGSILSLGNFYEEVAENRWTEWNPDPNAKYPRMWMSAFDNNKQQSSYWWRDMSYIRLKNAEIGYSLPKELIQKIGLSTIRFYIQGVNLLTFSGFKLWDPELNTGTGGLYPQMRTAAIGMNVNF</sequence>
<keyword evidence="4" id="KW-1134">Transmembrane beta strand</keyword>
<dbReference type="InterPro" id="IPR011662">
    <property type="entry name" value="Secretin/TonB_short_N"/>
</dbReference>
<dbReference type="InterPro" id="IPR023997">
    <property type="entry name" value="TonB-dep_OMP_SusC/RagA_CS"/>
</dbReference>
<dbReference type="SUPFAM" id="SSF56935">
    <property type="entry name" value="Porins"/>
    <property type="match status" value="1"/>
</dbReference>
<dbReference type="InterPro" id="IPR037066">
    <property type="entry name" value="Plug_dom_sf"/>
</dbReference>
<evidence type="ECO:0000259" key="5">
    <source>
        <dbReference type="SMART" id="SM00965"/>
    </source>
</evidence>
<evidence type="ECO:0000313" key="6">
    <source>
        <dbReference type="EMBL" id="KKB56851.1"/>
    </source>
</evidence>
<dbReference type="Gene3D" id="2.170.130.10">
    <property type="entry name" value="TonB-dependent receptor, plug domain"/>
    <property type="match status" value="1"/>
</dbReference>
<dbReference type="STRING" id="927665.HMPREF1535_01503"/>
<protein>
    <submittedName>
        <fullName evidence="6">SusC/RagA family TonB-linked outer membrane protein</fullName>
    </submittedName>
</protein>
<dbReference type="AlphaFoldDB" id="A0A0F5JG98"/>
<dbReference type="InterPro" id="IPR039426">
    <property type="entry name" value="TonB-dep_rcpt-like"/>
</dbReference>
<keyword evidence="4" id="KW-0812">Transmembrane</keyword>
<keyword evidence="1 4" id="KW-0813">Transport</keyword>
<name>A0A0F5JG98_9BACT</name>
<keyword evidence="3 4" id="KW-0998">Cell outer membrane</keyword>
<reference evidence="6 7" key="1">
    <citation type="submission" date="2013-04" db="EMBL/GenBank/DDBJ databases">
        <title>The Genome Sequence of Parabacteroides goldsteinii DSM 19448.</title>
        <authorList>
            <consortium name="The Broad Institute Genomics Platform"/>
            <person name="Earl A."/>
            <person name="Ward D."/>
            <person name="Feldgarden M."/>
            <person name="Gevers D."/>
            <person name="Martens E."/>
            <person name="Sakamoto M."/>
            <person name="Benno Y."/>
            <person name="Song Y."/>
            <person name="Liu C."/>
            <person name="Lee J."/>
            <person name="Bolanos M."/>
            <person name="Vaisanen M.L."/>
            <person name="Finegold S.M."/>
            <person name="Walker B."/>
            <person name="Young S."/>
            <person name="Zeng Q."/>
            <person name="Gargeya S."/>
            <person name="Fitzgerald M."/>
            <person name="Haas B."/>
            <person name="Abouelleil A."/>
            <person name="Allen A.W."/>
            <person name="Alvarado L."/>
            <person name="Arachchi H.M."/>
            <person name="Berlin A.M."/>
            <person name="Chapman S.B."/>
            <person name="Gainer-Dewar J."/>
            <person name="Goldberg J."/>
            <person name="Griggs A."/>
            <person name="Gujja S."/>
            <person name="Hansen M."/>
            <person name="Howarth C."/>
            <person name="Imamovic A."/>
            <person name="Ireland A."/>
            <person name="Larimer J."/>
            <person name="McCowan C."/>
            <person name="Murphy C."/>
            <person name="Pearson M."/>
            <person name="Poon T.W."/>
            <person name="Priest M."/>
            <person name="Roberts A."/>
            <person name="Saif S."/>
            <person name="Shea T."/>
            <person name="Sisk P."/>
            <person name="Sykes S."/>
            <person name="Wortman J."/>
            <person name="Nusbaum C."/>
            <person name="Birren B."/>
        </authorList>
    </citation>
    <scope>NUCLEOTIDE SEQUENCE [LARGE SCALE GENOMIC DNA]</scope>
    <source>
        <strain evidence="6 7">DSM 19448</strain>
    </source>
</reference>
<dbReference type="PROSITE" id="PS52016">
    <property type="entry name" value="TONB_DEPENDENT_REC_3"/>
    <property type="match status" value="1"/>
</dbReference>
<comment type="caution">
    <text evidence="6">The sequence shown here is derived from an EMBL/GenBank/DDBJ whole genome shotgun (WGS) entry which is preliminary data.</text>
</comment>
<dbReference type="GO" id="GO:0009279">
    <property type="term" value="C:cell outer membrane"/>
    <property type="evidence" value="ECO:0007669"/>
    <property type="project" value="UniProtKB-SubCell"/>
</dbReference>
<evidence type="ECO:0000256" key="4">
    <source>
        <dbReference type="PROSITE-ProRule" id="PRU01360"/>
    </source>
</evidence>
<dbReference type="InterPro" id="IPR023996">
    <property type="entry name" value="TonB-dep_OMP_SusC/RagA"/>
</dbReference>
<dbReference type="SMART" id="SM00965">
    <property type="entry name" value="STN"/>
    <property type="match status" value="1"/>
</dbReference>